<proteinExistence type="predicted"/>
<evidence type="ECO:0000313" key="5">
    <source>
        <dbReference type="Proteomes" id="UP000708208"/>
    </source>
</evidence>
<name>A0A8J2J6A8_9HEXA</name>
<sequence>MELECDALADKAAEDVRVNKATIKEPKCKQVPRKESKRRAASNIAAANILTVLKERKTIVTAALNNPHTDSHDIVYRNDEVSPDQLESQAGCSKSLQNSTESSRNMTGDVSHQHSATDTSPEAKLKVLEAKLEKLRKSKKKYQEKFRNEREAKDSLEKKFTKSLSSSKKKVELVAGSGVFLKSSKIAAAKLGSKTPPILARNLFRYLFRPEELNGRSLMGRTCNANKQLVTLPTVDPVKRDAVIDFALAYFNLQLTAGSKGINEYQIQKSRILTSLTKLLREGSKKASDC</sequence>
<gene>
    <name evidence="4" type="ORF">AFUS01_LOCUS3037</name>
</gene>
<accession>A0A8J2J6A8</accession>
<organism evidence="4 5">
    <name type="scientific">Allacma fusca</name>
    <dbReference type="NCBI Taxonomy" id="39272"/>
    <lineage>
        <taxon>Eukaryota</taxon>
        <taxon>Metazoa</taxon>
        <taxon>Ecdysozoa</taxon>
        <taxon>Arthropoda</taxon>
        <taxon>Hexapoda</taxon>
        <taxon>Collembola</taxon>
        <taxon>Symphypleona</taxon>
        <taxon>Sminthuridae</taxon>
        <taxon>Allacma</taxon>
    </lineage>
</organism>
<evidence type="ECO:0000256" key="1">
    <source>
        <dbReference type="SAM" id="Coils"/>
    </source>
</evidence>
<feature type="region of interest" description="Disordered" evidence="2">
    <location>
        <begin position="83"/>
        <end position="124"/>
    </location>
</feature>
<comment type="caution">
    <text evidence="4">The sequence shown here is derived from an EMBL/GenBank/DDBJ whole genome shotgun (WGS) entry which is preliminary data.</text>
</comment>
<evidence type="ECO:0000259" key="3">
    <source>
        <dbReference type="PROSITE" id="PS51457"/>
    </source>
</evidence>
<keyword evidence="5" id="KW-1185">Reference proteome</keyword>
<dbReference type="InterPro" id="IPR018379">
    <property type="entry name" value="BEN_domain"/>
</dbReference>
<dbReference type="PROSITE" id="PS51457">
    <property type="entry name" value="BEN"/>
    <property type="match status" value="1"/>
</dbReference>
<dbReference type="EMBL" id="CAJVCH010017871">
    <property type="protein sequence ID" value="CAG7684001.1"/>
    <property type="molecule type" value="Genomic_DNA"/>
</dbReference>
<feature type="compositionally biased region" description="Polar residues" evidence="2">
    <location>
        <begin position="85"/>
        <end position="120"/>
    </location>
</feature>
<feature type="domain" description="BEN" evidence="3">
    <location>
        <begin position="176"/>
        <end position="287"/>
    </location>
</feature>
<reference evidence="4" key="1">
    <citation type="submission" date="2021-06" db="EMBL/GenBank/DDBJ databases">
        <authorList>
            <person name="Hodson N. C."/>
            <person name="Mongue J. A."/>
            <person name="Jaron S. K."/>
        </authorList>
    </citation>
    <scope>NUCLEOTIDE SEQUENCE</scope>
</reference>
<protein>
    <recommendedName>
        <fullName evidence="3">BEN domain-containing protein</fullName>
    </recommendedName>
</protein>
<feature type="coiled-coil region" evidence="1">
    <location>
        <begin position="125"/>
        <end position="159"/>
    </location>
</feature>
<evidence type="ECO:0000313" key="4">
    <source>
        <dbReference type="EMBL" id="CAG7684001.1"/>
    </source>
</evidence>
<dbReference type="OrthoDB" id="8890632at2759"/>
<dbReference type="Proteomes" id="UP000708208">
    <property type="component" value="Unassembled WGS sequence"/>
</dbReference>
<dbReference type="AlphaFoldDB" id="A0A8J2J6A8"/>
<keyword evidence="1" id="KW-0175">Coiled coil</keyword>
<evidence type="ECO:0000256" key="2">
    <source>
        <dbReference type="SAM" id="MobiDB-lite"/>
    </source>
</evidence>
<dbReference type="GO" id="GO:0003677">
    <property type="term" value="F:DNA binding"/>
    <property type="evidence" value="ECO:0007669"/>
    <property type="project" value="InterPro"/>
</dbReference>